<dbReference type="SFLD" id="SFLDG01020">
    <property type="entry name" value="Terpene_Cyclase_Like_2"/>
    <property type="match status" value="1"/>
</dbReference>
<dbReference type="Gene3D" id="1.10.600.10">
    <property type="entry name" value="Farnesyl Diphosphate Synthase"/>
    <property type="match status" value="1"/>
</dbReference>
<dbReference type="PANTHER" id="PTHR35201:SF4">
    <property type="entry name" value="BETA-PINACENE SYNTHASE-RELATED"/>
    <property type="match status" value="1"/>
</dbReference>
<evidence type="ECO:0000313" key="8">
    <source>
        <dbReference type="Proteomes" id="UP000053558"/>
    </source>
</evidence>
<keyword evidence="4 6" id="KW-0460">Magnesium</keyword>
<name>A0A5M3MFS2_CONPW</name>
<evidence type="ECO:0000256" key="1">
    <source>
        <dbReference type="ARBA" id="ARBA00001946"/>
    </source>
</evidence>
<dbReference type="GO" id="GO:0046872">
    <property type="term" value="F:metal ion binding"/>
    <property type="evidence" value="ECO:0007669"/>
    <property type="project" value="UniProtKB-KW"/>
</dbReference>
<evidence type="ECO:0000256" key="5">
    <source>
        <dbReference type="ARBA" id="ARBA00023239"/>
    </source>
</evidence>
<comment type="cofactor">
    <cofactor evidence="1 6">
        <name>Mg(2+)</name>
        <dbReference type="ChEBI" id="CHEBI:18420"/>
    </cofactor>
</comment>
<dbReference type="GeneID" id="19211511"/>
<dbReference type="OMA" id="HSANNIM"/>
<keyword evidence="8" id="KW-1185">Reference proteome</keyword>
<organism evidence="7 8">
    <name type="scientific">Coniophora puteana (strain RWD-64-598)</name>
    <name type="common">Brown rot fungus</name>
    <dbReference type="NCBI Taxonomy" id="741705"/>
    <lineage>
        <taxon>Eukaryota</taxon>
        <taxon>Fungi</taxon>
        <taxon>Dikarya</taxon>
        <taxon>Basidiomycota</taxon>
        <taxon>Agaricomycotina</taxon>
        <taxon>Agaricomycetes</taxon>
        <taxon>Agaricomycetidae</taxon>
        <taxon>Boletales</taxon>
        <taxon>Coniophorineae</taxon>
        <taxon>Coniophoraceae</taxon>
        <taxon>Coniophora</taxon>
    </lineage>
</organism>
<evidence type="ECO:0000256" key="3">
    <source>
        <dbReference type="ARBA" id="ARBA00022723"/>
    </source>
</evidence>
<dbReference type="SUPFAM" id="SSF48576">
    <property type="entry name" value="Terpenoid synthases"/>
    <property type="match status" value="1"/>
</dbReference>
<dbReference type="EC" id="4.2.3.-" evidence="6"/>
<reference evidence="8" key="1">
    <citation type="journal article" date="2012" name="Science">
        <title>The Paleozoic origin of enzymatic lignin decomposition reconstructed from 31 fungal genomes.</title>
        <authorList>
            <person name="Floudas D."/>
            <person name="Binder M."/>
            <person name="Riley R."/>
            <person name="Barry K."/>
            <person name="Blanchette R.A."/>
            <person name="Henrissat B."/>
            <person name="Martinez A.T."/>
            <person name="Otillar R."/>
            <person name="Spatafora J.W."/>
            <person name="Yadav J.S."/>
            <person name="Aerts A."/>
            <person name="Benoit I."/>
            <person name="Boyd A."/>
            <person name="Carlson A."/>
            <person name="Copeland A."/>
            <person name="Coutinho P.M."/>
            <person name="de Vries R.P."/>
            <person name="Ferreira P."/>
            <person name="Findley K."/>
            <person name="Foster B."/>
            <person name="Gaskell J."/>
            <person name="Glotzer D."/>
            <person name="Gorecki P."/>
            <person name="Heitman J."/>
            <person name="Hesse C."/>
            <person name="Hori C."/>
            <person name="Igarashi K."/>
            <person name="Jurgens J.A."/>
            <person name="Kallen N."/>
            <person name="Kersten P."/>
            <person name="Kohler A."/>
            <person name="Kuees U."/>
            <person name="Kumar T.K.A."/>
            <person name="Kuo A."/>
            <person name="LaButti K."/>
            <person name="Larrondo L.F."/>
            <person name="Lindquist E."/>
            <person name="Ling A."/>
            <person name="Lombard V."/>
            <person name="Lucas S."/>
            <person name="Lundell T."/>
            <person name="Martin R."/>
            <person name="McLaughlin D.J."/>
            <person name="Morgenstern I."/>
            <person name="Morin E."/>
            <person name="Murat C."/>
            <person name="Nagy L.G."/>
            <person name="Nolan M."/>
            <person name="Ohm R.A."/>
            <person name="Patyshakuliyeva A."/>
            <person name="Rokas A."/>
            <person name="Ruiz-Duenas F.J."/>
            <person name="Sabat G."/>
            <person name="Salamov A."/>
            <person name="Samejima M."/>
            <person name="Schmutz J."/>
            <person name="Slot J.C."/>
            <person name="St John F."/>
            <person name="Stenlid J."/>
            <person name="Sun H."/>
            <person name="Sun S."/>
            <person name="Syed K."/>
            <person name="Tsang A."/>
            <person name="Wiebenga A."/>
            <person name="Young D."/>
            <person name="Pisabarro A."/>
            <person name="Eastwood D.C."/>
            <person name="Martin F."/>
            <person name="Cullen D."/>
            <person name="Grigoriev I.V."/>
            <person name="Hibbett D.S."/>
        </authorList>
    </citation>
    <scope>NUCLEOTIDE SEQUENCE [LARGE SCALE GENOMIC DNA]</scope>
    <source>
        <strain evidence="8">RWD-64-598 SS2</strain>
    </source>
</reference>
<evidence type="ECO:0000256" key="6">
    <source>
        <dbReference type="RuleBase" id="RU366034"/>
    </source>
</evidence>
<dbReference type="OrthoDB" id="2861623at2759"/>
<dbReference type="InterPro" id="IPR008949">
    <property type="entry name" value="Isoprenoid_synthase_dom_sf"/>
</dbReference>
<evidence type="ECO:0000256" key="2">
    <source>
        <dbReference type="ARBA" id="ARBA00006333"/>
    </source>
</evidence>
<comment type="caution">
    <text evidence="7">The sequence shown here is derived from an EMBL/GenBank/DDBJ whole genome shotgun (WGS) entry which is preliminary data.</text>
</comment>
<dbReference type="AlphaFoldDB" id="A0A5M3MFS2"/>
<dbReference type="SFLD" id="SFLDS00005">
    <property type="entry name" value="Isoprenoid_Synthase_Type_I"/>
    <property type="match status" value="1"/>
</dbReference>
<sequence length="327" mass="36861">MGLPQATEFVLPDFFAPCPFTLGLTNPHADTVFPEARAWIGKFLPFSGLAWHCDPWAGKEGFRTICDFQNLLFLMDELTDEMSGEDARVVGESFIRVLKDPSVDNESIIAQATREFRTRIADDVATKSVWFGRFVAICKSYADATYIEAEHRENNRVLDLDDFVIARRENSAVRCCFSINEHALGIDLPDSVFEDPEFLRMYFDAVDMIVIVNDVYSYNMEQAKGLAGNNVVTVLEQALGVDLQAAVNRGGEMFAQKMEGYVRGRGVPPSWGAKVDADVEHFFDSVDQWIVGNLEWSTETSRYLGPDHEEIMKTGRVVLRKIESKTK</sequence>
<keyword evidence="5 6" id="KW-0456">Lyase</keyword>
<protein>
    <recommendedName>
        <fullName evidence="6">Terpene synthase</fullName>
        <ecNumber evidence="6">4.2.3.-</ecNumber>
    </recommendedName>
</protein>
<evidence type="ECO:0000256" key="4">
    <source>
        <dbReference type="ARBA" id="ARBA00022842"/>
    </source>
</evidence>
<dbReference type="GO" id="GO:0010333">
    <property type="term" value="F:terpene synthase activity"/>
    <property type="evidence" value="ECO:0007669"/>
    <property type="project" value="InterPro"/>
</dbReference>
<comment type="similarity">
    <text evidence="2 6">Belongs to the terpene synthase family.</text>
</comment>
<dbReference type="InterPro" id="IPR034686">
    <property type="entry name" value="Terpene_cyclase-like_2"/>
</dbReference>
<dbReference type="GO" id="GO:0008299">
    <property type="term" value="P:isoprenoid biosynthetic process"/>
    <property type="evidence" value="ECO:0007669"/>
    <property type="project" value="UniProtKB-ARBA"/>
</dbReference>
<evidence type="ECO:0000313" key="7">
    <source>
        <dbReference type="EMBL" id="EIW77846.1"/>
    </source>
</evidence>
<dbReference type="Proteomes" id="UP000053558">
    <property type="component" value="Unassembled WGS sequence"/>
</dbReference>
<dbReference type="Pfam" id="PF19086">
    <property type="entry name" value="Terpene_syn_C_2"/>
    <property type="match status" value="1"/>
</dbReference>
<accession>A0A5M3MFS2</accession>
<dbReference type="RefSeq" id="XP_007772164.1">
    <property type="nucleotide sequence ID" value="XM_007773974.1"/>
</dbReference>
<gene>
    <name evidence="7" type="ORF">CONPUDRAFT_92191</name>
</gene>
<dbReference type="PANTHER" id="PTHR35201">
    <property type="entry name" value="TERPENE SYNTHASE"/>
    <property type="match status" value="1"/>
</dbReference>
<dbReference type="EMBL" id="JH711583">
    <property type="protein sequence ID" value="EIW77846.1"/>
    <property type="molecule type" value="Genomic_DNA"/>
</dbReference>
<keyword evidence="3 6" id="KW-0479">Metal-binding</keyword>
<proteinExistence type="inferred from homology"/>
<dbReference type="KEGG" id="cput:CONPUDRAFT_92191"/>